<dbReference type="EC" id="2.7.13.3" evidence="2"/>
<evidence type="ECO:0000313" key="10">
    <source>
        <dbReference type="Proteomes" id="UP000637774"/>
    </source>
</evidence>
<dbReference type="Gene3D" id="3.30.565.10">
    <property type="entry name" value="Histidine kinase-like ATPase, C-terminal domain"/>
    <property type="match status" value="1"/>
</dbReference>
<feature type="domain" description="Histidine kinase" evidence="8">
    <location>
        <begin position="25"/>
        <end position="131"/>
    </location>
</feature>
<evidence type="ECO:0000256" key="4">
    <source>
        <dbReference type="ARBA" id="ARBA00022741"/>
    </source>
</evidence>
<accession>A0ABQ2A8G6</accession>
<keyword evidence="4" id="KW-0547">Nucleotide-binding</keyword>
<comment type="catalytic activity">
    <reaction evidence="1">
        <text>ATP + protein L-histidine = ADP + protein N-phospho-L-histidine.</text>
        <dbReference type="EC" id="2.7.13.3"/>
    </reaction>
</comment>
<evidence type="ECO:0000256" key="7">
    <source>
        <dbReference type="ARBA" id="ARBA00023012"/>
    </source>
</evidence>
<evidence type="ECO:0000313" key="9">
    <source>
        <dbReference type="EMBL" id="GGH86474.1"/>
    </source>
</evidence>
<dbReference type="Proteomes" id="UP000637774">
    <property type="component" value="Unassembled WGS sequence"/>
</dbReference>
<dbReference type="EMBL" id="BMGY01000020">
    <property type="protein sequence ID" value="GGH86474.1"/>
    <property type="molecule type" value="Genomic_DNA"/>
</dbReference>
<dbReference type="PANTHER" id="PTHR42878:SF7">
    <property type="entry name" value="SENSOR HISTIDINE KINASE GLRK"/>
    <property type="match status" value="1"/>
</dbReference>
<evidence type="ECO:0000256" key="3">
    <source>
        <dbReference type="ARBA" id="ARBA00022679"/>
    </source>
</evidence>
<evidence type="ECO:0000256" key="5">
    <source>
        <dbReference type="ARBA" id="ARBA00022777"/>
    </source>
</evidence>
<proteinExistence type="predicted"/>
<reference evidence="10" key="1">
    <citation type="journal article" date="2019" name="Int. J. Syst. Evol. Microbiol.">
        <title>The Global Catalogue of Microorganisms (GCM) 10K type strain sequencing project: providing services to taxonomists for standard genome sequencing and annotation.</title>
        <authorList>
            <consortium name="The Broad Institute Genomics Platform"/>
            <consortium name="The Broad Institute Genome Sequencing Center for Infectious Disease"/>
            <person name="Wu L."/>
            <person name="Ma J."/>
        </authorList>
    </citation>
    <scope>NUCLEOTIDE SEQUENCE [LARGE SCALE GENOMIC DNA]</scope>
    <source>
        <strain evidence="10">CGMCC 1.14966</strain>
    </source>
</reference>
<evidence type="ECO:0000256" key="1">
    <source>
        <dbReference type="ARBA" id="ARBA00000085"/>
    </source>
</evidence>
<name>A0ABQ2A8G6_9BACT</name>
<evidence type="ECO:0000259" key="8">
    <source>
        <dbReference type="PROSITE" id="PS50109"/>
    </source>
</evidence>
<keyword evidence="3" id="KW-0808">Transferase</keyword>
<dbReference type="InterPro" id="IPR004358">
    <property type="entry name" value="Sig_transdc_His_kin-like_C"/>
</dbReference>
<keyword evidence="6" id="KW-0067">ATP-binding</keyword>
<dbReference type="PROSITE" id="PS50109">
    <property type="entry name" value="HIS_KIN"/>
    <property type="match status" value="1"/>
</dbReference>
<organism evidence="9 10">
    <name type="scientific">Hymenobacter frigidus</name>
    <dbReference type="NCBI Taxonomy" id="1524095"/>
    <lineage>
        <taxon>Bacteria</taxon>
        <taxon>Pseudomonadati</taxon>
        <taxon>Bacteroidota</taxon>
        <taxon>Cytophagia</taxon>
        <taxon>Cytophagales</taxon>
        <taxon>Hymenobacteraceae</taxon>
        <taxon>Hymenobacter</taxon>
    </lineage>
</organism>
<dbReference type="RefSeq" id="WP_188562230.1">
    <property type="nucleotide sequence ID" value="NZ_BMGY01000020.1"/>
</dbReference>
<comment type="caution">
    <text evidence="9">The sequence shown here is derived from an EMBL/GenBank/DDBJ whole genome shotgun (WGS) entry which is preliminary data.</text>
</comment>
<dbReference type="InterPro" id="IPR050351">
    <property type="entry name" value="BphY/WalK/GraS-like"/>
</dbReference>
<keyword evidence="10" id="KW-1185">Reference proteome</keyword>
<dbReference type="PRINTS" id="PR00344">
    <property type="entry name" value="BCTRLSENSOR"/>
</dbReference>
<dbReference type="SMART" id="SM00387">
    <property type="entry name" value="HATPase_c"/>
    <property type="match status" value="1"/>
</dbReference>
<protein>
    <recommendedName>
        <fullName evidence="2">histidine kinase</fullName>
        <ecNumber evidence="2">2.7.13.3</ecNumber>
    </recommendedName>
</protein>
<keyword evidence="5" id="KW-0418">Kinase</keyword>
<dbReference type="InterPro" id="IPR036890">
    <property type="entry name" value="HATPase_C_sf"/>
</dbReference>
<dbReference type="InterPro" id="IPR005467">
    <property type="entry name" value="His_kinase_dom"/>
</dbReference>
<keyword evidence="7" id="KW-0902">Two-component regulatory system</keyword>
<sequence length="133" mass="14497">MRAARAHVTVDFAARPVLSYPRATLRTIVLNLLSNALKYADPARPARVHVSFWLADGEPVLWVQDNGLGFDAAAHGPEPFQLFRRFHSHTEGTGVGLYLVNRLVQANGGHIEVDSSVGVGATFRVYLGPLPQP</sequence>
<dbReference type="InterPro" id="IPR003594">
    <property type="entry name" value="HATPase_dom"/>
</dbReference>
<dbReference type="PANTHER" id="PTHR42878">
    <property type="entry name" value="TWO-COMPONENT HISTIDINE KINASE"/>
    <property type="match status" value="1"/>
</dbReference>
<evidence type="ECO:0000256" key="2">
    <source>
        <dbReference type="ARBA" id="ARBA00012438"/>
    </source>
</evidence>
<dbReference type="Pfam" id="PF02518">
    <property type="entry name" value="HATPase_c"/>
    <property type="match status" value="1"/>
</dbReference>
<dbReference type="SUPFAM" id="SSF55874">
    <property type="entry name" value="ATPase domain of HSP90 chaperone/DNA topoisomerase II/histidine kinase"/>
    <property type="match status" value="1"/>
</dbReference>
<evidence type="ECO:0000256" key="6">
    <source>
        <dbReference type="ARBA" id="ARBA00022840"/>
    </source>
</evidence>
<gene>
    <name evidence="9" type="ORF">GCM10011495_23130</name>
</gene>